<dbReference type="PATRIC" id="fig|1423733.4.peg.1583"/>
<dbReference type="Gene3D" id="1.10.10.10">
    <property type="entry name" value="Winged helix-like DNA-binding domain superfamily/Winged helix DNA-binding domain"/>
    <property type="match status" value="1"/>
</dbReference>
<name>A0A0R2B163_SECCO</name>
<sequence length="512" mass="58596">MLEEAGEVQLKLFELLDHSDVRQIKMIQLLSKQRGSLTVNQIAKTFAINVSTVREDIKLIAFNLKALGPKLAVVNIDGEVSLLHSGDVSFSDVYYHYLHKSVKYQVLIYLLNHRQFKIQRLADRLSVSTSTLIRRIREINRSLAEFNIGIKNTQLFGCEAQIRYFYFQLLWLGRPIQVNRFEYADDRVAQLLKMGNFESLLTETGKVMLTVYFGLVKQRLTAVRDGDIDYESFNFRNAGNAPFIKQFSDNLQHYFHQVHLSWDARELNQAVGFLVIHFCFNTDEPSARQFVGHLSLQFPKIDTLNRRFIRTVGRIPLAAGLPSTFTEETKLSLSQIHFCLAFYRGALSPDISSVAAKAFAEDELSRFSDGQAANELVQKCYQLCEEAFHTLAISAQDSDKFDKILMRYAVIVNMALGSSNSYLTIACDFNLEQILNTAAIARVGAHINQHIKVSLQPYEADQNYDLIITDQMKPYPHHDHSRVFVLLGMDYGPDFTALNQVLKQLYFDKLQF</sequence>
<evidence type="ECO:0008006" key="7">
    <source>
        <dbReference type="Google" id="ProtNLM"/>
    </source>
</evidence>
<accession>A0A0R2B163</accession>
<dbReference type="InterPro" id="IPR013196">
    <property type="entry name" value="HTH_11"/>
</dbReference>
<feature type="domain" description="Helix-turn-helix type 11" evidence="4">
    <location>
        <begin position="22"/>
        <end position="60"/>
    </location>
</feature>
<dbReference type="InterPro" id="IPR050661">
    <property type="entry name" value="BglG_antiterminators"/>
</dbReference>
<dbReference type="Pfam" id="PF08279">
    <property type="entry name" value="HTH_11"/>
    <property type="match status" value="1"/>
</dbReference>
<dbReference type="EMBL" id="AYYR01000129">
    <property type="protein sequence ID" value="KRM73313.1"/>
    <property type="molecule type" value="Genomic_DNA"/>
</dbReference>
<reference evidence="5 6" key="1">
    <citation type="journal article" date="2015" name="Genome Announc.">
        <title>Expanding the biotechnology potential of lactobacilli through comparative genomics of 213 strains and associated genera.</title>
        <authorList>
            <person name="Sun Z."/>
            <person name="Harris H.M."/>
            <person name="McCann A."/>
            <person name="Guo C."/>
            <person name="Argimon S."/>
            <person name="Zhang W."/>
            <person name="Yang X."/>
            <person name="Jeffery I.B."/>
            <person name="Cooney J.C."/>
            <person name="Kagawa T.F."/>
            <person name="Liu W."/>
            <person name="Song Y."/>
            <person name="Salvetti E."/>
            <person name="Wrobel A."/>
            <person name="Rasinkangas P."/>
            <person name="Parkhill J."/>
            <person name="Rea M.C."/>
            <person name="O'Sullivan O."/>
            <person name="Ritari J."/>
            <person name="Douillard F.P."/>
            <person name="Paul Ross R."/>
            <person name="Yang R."/>
            <person name="Briner A.E."/>
            <person name="Felis G.E."/>
            <person name="de Vos W.M."/>
            <person name="Barrangou R."/>
            <person name="Klaenhammer T.R."/>
            <person name="Caufield P.W."/>
            <person name="Cui Y."/>
            <person name="Zhang H."/>
            <person name="O'Toole P.W."/>
        </authorList>
    </citation>
    <scope>NUCLEOTIDE SEQUENCE [LARGE SCALE GENOMIC DNA]</scope>
    <source>
        <strain evidence="5 6">DSM 20515</strain>
    </source>
</reference>
<dbReference type="InterPro" id="IPR007737">
    <property type="entry name" value="Mga_HTH"/>
</dbReference>
<keyword evidence="1" id="KW-0805">Transcription regulation</keyword>
<dbReference type="PANTHER" id="PTHR30185:SF18">
    <property type="entry name" value="TRANSCRIPTIONAL REGULATOR MTLR"/>
    <property type="match status" value="1"/>
</dbReference>
<dbReference type="Pfam" id="PF05043">
    <property type="entry name" value="Mga"/>
    <property type="match status" value="1"/>
</dbReference>
<dbReference type="PANTHER" id="PTHR30185">
    <property type="entry name" value="CRYPTIC BETA-GLUCOSIDE BGL OPERON ANTITERMINATOR"/>
    <property type="match status" value="1"/>
</dbReference>
<protein>
    <recommendedName>
        <fullName evidence="7">Mga helix-turn-helix domain-containing protein</fullName>
    </recommendedName>
</protein>
<evidence type="ECO:0000313" key="6">
    <source>
        <dbReference type="Proteomes" id="UP000051845"/>
    </source>
</evidence>
<feature type="domain" description="Mga helix-turn-helix" evidence="3">
    <location>
        <begin position="88"/>
        <end position="169"/>
    </location>
</feature>
<dbReference type="AlphaFoldDB" id="A0A0R2B163"/>
<evidence type="ECO:0000259" key="4">
    <source>
        <dbReference type="Pfam" id="PF08279"/>
    </source>
</evidence>
<dbReference type="InterPro" id="IPR036388">
    <property type="entry name" value="WH-like_DNA-bd_sf"/>
</dbReference>
<keyword evidence="2" id="KW-0804">Transcription</keyword>
<evidence type="ECO:0000259" key="3">
    <source>
        <dbReference type="Pfam" id="PF05043"/>
    </source>
</evidence>
<dbReference type="STRING" id="33960.TY91_04700"/>
<evidence type="ECO:0000256" key="2">
    <source>
        <dbReference type="ARBA" id="ARBA00023163"/>
    </source>
</evidence>
<evidence type="ECO:0000256" key="1">
    <source>
        <dbReference type="ARBA" id="ARBA00023015"/>
    </source>
</evidence>
<dbReference type="Proteomes" id="UP000051845">
    <property type="component" value="Unassembled WGS sequence"/>
</dbReference>
<organism evidence="5 6">
    <name type="scientific">Secundilactobacillus collinoides DSM 20515 = JCM 1123</name>
    <dbReference type="NCBI Taxonomy" id="1423733"/>
    <lineage>
        <taxon>Bacteria</taxon>
        <taxon>Bacillati</taxon>
        <taxon>Bacillota</taxon>
        <taxon>Bacilli</taxon>
        <taxon>Lactobacillales</taxon>
        <taxon>Lactobacillaceae</taxon>
        <taxon>Secundilactobacillus</taxon>
    </lineage>
</organism>
<comment type="caution">
    <text evidence="5">The sequence shown here is derived from an EMBL/GenBank/DDBJ whole genome shotgun (WGS) entry which is preliminary data.</text>
</comment>
<evidence type="ECO:0000313" key="5">
    <source>
        <dbReference type="EMBL" id="KRM73313.1"/>
    </source>
</evidence>
<proteinExistence type="predicted"/>
<gene>
    <name evidence="5" type="ORF">FC82_GL001506</name>
</gene>